<reference evidence="2 3" key="1">
    <citation type="submission" date="2011-12" db="EMBL/GenBank/DDBJ databases">
        <title>Complete sequence of Mycobacterium rhodesiae NBB3.</title>
        <authorList>
            <consortium name="US DOE Joint Genome Institute"/>
            <person name="Lucas S."/>
            <person name="Han J."/>
            <person name="Lapidus A."/>
            <person name="Cheng J.-F."/>
            <person name="Goodwin L."/>
            <person name="Pitluck S."/>
            <person name="Peters L."/>
            <person name="Mikhailova N."/>
            <person name="Gu W."/>
            <person name="Detter J.C."/>
            <person name="Han C."/>
            <person name="Tapia R."/>
            <person name="Land M."/>
            <person name="Hauser L."/>
            <person name="Kyrpides N."/>
            <person name="Ivanova N."/>
            <person name="Pagani I."/>
            <person name="Mattes T."/>
            <person name="Holmes A."/>
            <person name="Rutledge P."/>
            <person name="Paulsen I."/>
            <person name="Coleman N."/>
            <person name="Woyke T."/>
        </authorList>
    </citation>
    <scope>NUCLEOTIDE SEQUENCE [LARGE SCALE GENOMIC DNA]</scope>
    <source>
        <strain evidence="2 3">NBB3</strain>
    </source>
</reference>
<dbReference type="eggNOG" id="COG1020">
    <property type="taxonomic scope" value="Bacteria"/>
</dbReference>
<dbReference type="InterPro" id="IPR001242">
    <property type="entry name" value="Condensation_dom"/>
</dbReference>
<evidence type="ECO:0000259" key="1">
    <source>
        <dbReference type="Pfam" id="PF00668"/>
    </source>
</evidence>
<keyword evidence="3" id="KW-1185">Reference proteome</keyword>
<dbReference type="SUPFAM" id="SSF52777">
    <property type="entry name" value="CoA-dependent acyltransferases"/>
    <property type="match status" value="2"/>
</dbReference>
<dbReference type="InterPro" id="IPR023213">
    <property type="entry name" value="CAT-like_dom_sf"/>
</dbReference>
<dbReference type="AlphaFoldDB" id="G8RT51"/>
<dbReference type="GO" id="GO:0008610">
    <property type="term" value="P:lipid biosynthetic process"/>
    <property type="evidence" value="ECO:0007669"/>
    <property type="project" value="UniProtKB-ARBA"/>
</dbReference>
<name>G8RT51_MYCRN</name>
<dbReference type="Pfam" id="PF00668">
    <property type="entry name" value="Condensation"/>
    <property type="match status" value="1"/>
</dbReference>
<accession>G8RT51</accession>
<evidence type="ECO:0000313" key="2">
    <source>
        <dbReference type="EMBL" id="AEV72863.1"/>
    </source>
</evidence>
<organism evidence="2 3">
    <name type="scientific">Mycolicibacterium rhodesiae (strain NBB3)</name>
    <name type="common">Mycobacterium rhodesiae</name>
    <dbReference type="NCBI Taxonomy" id="710685"/>
    <lineage>
        <taxon>Bacteria</taxon>
        <taxon>Bacillati</taxon>
        <taxon>Actinomycetota</taxon>
        <taxon>Actinomycetes</taxon>
        <taxon>Mycobacteriales</taxon>
        <taxon>Mycobacteriaceae</taxon>
        <taxon>Mycolicibacterium</taxon>
    </lineage>
</organism>
<dbReference type="STRING" id="710685.MycrhN_2273"/>
<dbReference type="HOGENOM" id="CLU_034647_0_0_11"/>
<dbReference type="GO" id="GO:0003824">
    <property type="term" value="F:catalytic activity"/>
    <property type="evidence" value="ECO:0007669"/>
    <property type="project" value="InterPro"/>
</dbReference>
<dbReference type="Proteomes" id="UP000005442">
    <property type="component" value="Chromosome"/>
</dbReference>
<sequence length="492" mass="54106">MVALGPITSWQPVPGPVTTWMASDASRENMAKADRDPLPPSFQQASHLRSAFGGRALGRPQPRLMVVSWDIPGTCDIAAMTTAINAHLRRHDTYHSSFGFQNGNIFRRTISDPEQIEFLPFSYGEMSVDDIREHALTSTPDTLDWDCITFGISQQSDRFTFYASADHLHIDGMSAGIIFLDIHFAYQELIAGRPVIQTAVGGYRDYTARQTAHIADMDLSSPEIRDWITFAQDTEGEWPSFPLELGDTWTNNNGDFITVELLNGEETAAFDDACRNVGARFSGGITACAALAEHHLTGKTTYHGLAPSDTRMSGVETLSVGWFAGLFPVTVPIGDGCFGDVARAAQKSFDANRNLANVPLDRVLEVAPVNQLGIELPTKPMMMVSFLDFGKIPVAELWGETNFGTYGDNLSRGGINLWINRHADRTTVTVSFPDNSIARDSVHRYIAALTEVFTDVARTATEDWIEEVARHANSTAAPTMTWDSHLDEIVAK</sequence>
<dbReference type="PATRIC" id="fig|710685.3.peg.2274"/>
<dbReference type="OrthoDB" id="9123229at2"/>
<dbReference type="Gene3D" id="3.30.559.10">
    <property type="entry name" value="Chloramphenicol acetyltransferase-like domain"/>
    <property type="match status" value="1"/>
</dbReference>
<gene>
    <name evidence="2" type="ordered locus">MycrhN_2273</name>
</gene>
<proteinExistence type="predicted"/>
<dbReference type="RefSeq" id="WP_014210675.1">
    <property type="nucleotide sequence ID" value="NC_016604.1"/>
</dbReference>
<dbReference type="KEGG" id="mrh:MycrhN_2273"/>
<evidence type="ECO:0000313" key="3">
    <source>
        <dbReference type="Proteomes" id="UP000005442"/>
    </source>
</evidence>
<feature type="domain" description="Condensation" evidence="1">
    <location>
        <begin position="68"/>
        <end position="363"/>
    </location>
</feature>
<dbReference type="EMBL" id="CP003169">
    <property type="protein sequence ID" value="AEV72863.1"/>
    <property type="molecule type" value="Genomic_DNA"/>
</dbReference>
<protein>
    <submittedName>
        <fullName evidence="2">Putative polyketide synthase component</fullName>
    </submittedName>
</protein>
<dbReference type="Gene3D" id="3.30.559.30">
    <property type="entry name" value="Nonribosomal peptide synthetase, condensation domain"/>
    <property type="match status" value="1"/>
</dbReference>